<dbReference type="PANTHER" id="PTHR30185:SF18">
    <property type="entry name" value="TRANSCRIPTIONAL REGULATOR MTLR"/>
    <property type="match status" value="1"/>
</dbReference>
<dbReference type="AlphaFoldDB" id="A0A0R2M295"/>
<feature type="domain" description="PTS EIIA type-2" evidence="5">
    <location>
        <begin position="586"/>
        <end position="726"/>
    </location>
</feature>
<dbReference type="EMBL" id="JQCA01000022">
    <property type="protein sequence ID" value="KRO04883.1"/>
    <property type="molecule type" value="Genomic_DNA"/>
</dbReference>
<dbReference type="Proteomes" id="UP000051906">
    <property type="component" value="Unassembled WGS sequence"/>
</dbReference>
<dbReference type="GO" id="GO:0009401">
    <property type="term" value="P:phosphoenolpyruvate-dependent sugar phosphotransferase system"/>
    <property type="evidence" value="ECO:0007669"/>
    <property type="project" value="InterPro"/>
</dbReference>
<dbReference type="Pfam" id="PF00874">
    <property type="entry name" value="PRD"/>
    <property type="match status" value="1"/>
</dbReference>
<dbReference type="InterPro" id="IPR013196">
    <property type="entry name" value="HTH_11"/>
</dbReference>
<evidence type="ECO:0000256" key="2">
    <source>
        <dbReference type="ARBA" id="ARBA00022737"/>
    </source>
</evidence>
<dbReference type="InterPro" id="IPR002178">
    <property type="entry name" value="PTS_EIIA_type-2_dom"/>
</dbReference>
<evidence type="ECO:0000259" key="7">
    <source>
        <dbReference type="PROSITE" id="PS51372"/>
    </source>
</evidence>
<keyword evidence="1" id="KW-0808">Transferase</keyword>
<dbReference type="InterPro" id="IPR036634">
    <property type="entry name" value="PRD_sf"/>
</dbReference>
<keyword evidence="9" id="KW-1185">Reference proteome</keyword>
<name>A0A0R2M295_9LACO</name>
<dbReference type="SUPFAM" id="SSF52794">
    <property type="entry name" value="PTS system IIB component-like"/>
    <property type="match status" value="1"/>
</dbReference>
<dbReference type="InterPro" id="IPR011608">
    <property type="entry name" value="PRD"/>
</dbReference>
<dbReference type="InterPro" id="IPR013011">
    <property type="entry name" value="PTS_EIIB_2"/>
</dbReference>
<proteinExistence type="predicted"/>
<keyword evidence="4" id="KW-0804">Transcription</keyword>
<dbReference type="CDD" id="cd05568">
    <property type="entry name" value="PTS_IIB_bgl_like"/>
    <property type="match status" value="1"/>
</dbReference>
<dbReference type="InterPro" id="IPR050661">
    <property type="entry name" value="BglG_antiterminators"/>
</dbReference>
<evidence type="ECO:0000313" key="8">
    <source>
        <dbReference type="EMBL" id="KRO04883.1"/>
    </source>
</evidence>
<keyword evidence="3" id="KW-0805">Transcription regulation</keyword>
<feature type="domain" description="PRD" evidence="7">
    <location>
        <begin position="325"/>
        <end position="431"/>
    </location>
</feature>
<organism evidence="8 9">
    <name type="scientific">Levilactobacillus paucivorans</name>
    <dbReference type="NCBI Taxonomy" id="616990"/>
    <lineage>
        <taxon>Bacteria</taxon>
        <taxon>Bacillati</taxon>
        <taxon>Bacillota</taxon>
        <taxon>Bacilli</taxon>
        <taxon>Lactobacillales</taxon>
        <taxon>Lactobacillaceae</taxon>
        <taxon>Levilactobacillus</taxon>
    </lineage>
</organism>
<dbReference type="InterPro" id="IPR036095">
    <property type="entry name" value="PTS_EIIB-like_sf"/>
</dbReference>
<evidence type="ECO:0000256" key="3">
    <source>
        <dbReference type="ARBA" id="ARBA00023015"/>
    </source>
</evidence>
<dbReference type="SUPFAM" id="SSF55804">
    <property type="entry name" value="Phoshotransferase/anion transport protein"/>
    <property type="match status" value="1"/>
</dbReference>
<comment type="caution">
    <text evidence="8">The sequence shown here is derived from an EMBL/GenBank/DDBJ whole genome shotgun (WGS) entry which is preliminary data.</text>
</comment>
<evidence type="ECO:0000256" key="1">
    <source>
        <dbReference type="ARBA" id="ARBA00022679"/>
    </source>
</evidence>
<dbReference type="PATRIC" id="fig|616990.3.peg.835"/>
<dbReference type="PROSITE" id="PS51094">
    <property type="entry name" value="PTS_EIIA_TYPE_2"/>
    <property type="match status" value="1"/>
</dbReference>
<gene>
    <name evidence="8" type="ORF">IV54_GL000772</name>
</gene>
<dbReference type="STRING" id="616990.IV54_GL000772"/>
<evidence type="ECO:0000256" key="4">
    <source>
        <dbReference type="ARBA" id="ARBA00023163"/>
    </source>
</evidence>
<reference evidence="8 9" key="1">
    <citation type="journal article" date="2015" name="Genome Announc.">
        <title>Expanding the biotechnology potential of lactobacilli through comparative genomics of 213 strains and associated genera.</title>
        <authorList>
            <person name="Sun Z."/>
            <person name="Harris H.M."/>
            <person name="McCann A."/>
            <person name="Guo C."/>
            <person name="Argimon S."/>
            <person name="Zhang W."/>
            <person name="Yang X."/>
            <person name="Jeffery I.B."/>
            <person name="Cooney J.C."/>
            <person name="Kagawa T.F."/>
            <person name="Liu W."/>
            <person name="Song Y."/>
            <person name="Salvetti E."/>
            <person name="Wrobel A."/>
            <person name="Rasinkangas P."/>
            <person name="Parkhill J."/>
            <person name="Rea M.C."/>
            <person name="O'Sullivan O."/>
            <person name="Ritari J."/>
            <person name="Douillard F.P."/>
            <person name="Paul Ross R."/>
            <person name="Yang R."/>
            <person name="Briner A.E."/>
            <person name="Felis G.E."/>
            <person name="de Vos W.M."/>
            <person name="Barrangou R."/>
            <person name="Klaenhammer T.R."/>
            <person name="Caufield P.W."/>
            <person name="Cui Y."/>
            <person name="Zhang H."/>
            <person name="O'Toole P.W."/>
        </authorList>
    </citation>
    <scope>NUCLEOTIDE SEQUENCE [LARGE SCALE GENOMIC DNA]</scope>
    <source>
        <strain evidence="8 9">DSM 22467</strain>
    </source>
</reference>
<dbReference type="Gene3D" id="3.40.50.2300">
    <property type="match status" value="1"/>
</dbReference>
<dbReference type="Gene3D" id="1.10.10.10">
    <property type="entry name" value="Winged helix-like DNA-binding domain superfamily/Winged helix DNA-binding domain"/>
    <property type="match status" value="1"/>
</dbReference>
<dbReference type="Pfam" id="PF08279">
    <property type="entry name" value="HTH_11"/>
    <property type="match status" value="1"/>
</dbReference>
<keyword evidence="2" id="KW-0677">Repeat</keyword>
<sequence length="726" mass="83318">MQKGKLIHLESAKIGQAHSFLIFTEWYAIGIVYIKEVQLLIVISHKKRINLLATYFIEHDYINIKDIEMEFKISRRSAFYWITSFNKQLDEMQLDRIAKLAQSQYFLPPETKEALRHYDNLEEDDYPIAYSNKYSRRDLIIWFLIQNKDHVSLIKLAKYFRVSKNTVINDIQGVREHLPENFEIINDKNGKRLIGNEREKRLWVCEQVSLHNNPLIINEMHGAHYRYLIGELITLQRASRVIFSDNSLELLATFLSWCLKRIQLNPTLTLTSSPDHVTPGDKVVNDWITNLMTHYEIPVSIDEVTFFRDIIYSAQTKSVAHWAFTENFPADILVNEIISRFNSISGAEVSTPNLRNGLKAHLITTYQRVMAGIPYRAANLEDIKRDYQELMTLTSYAVQPFEDFMHKTLSSDELALLTTYFGGQTSYLSNTSTFNPNVDVFLICSSGVGTSYFLQQTLKRKYSQIRFSHPLSLREFDRLEPLVHAKLIISTIDVETTQDTPKLTVQSIPTDNDFAQIDKALHKVGLLGTLDATKMTNDVMDIISNDVMIPNPRALSRKLQAYFSGDTAANDPQDVVDSNHRPSIQELLTPDHIHVTSRILTWKQAIQRSFLPLLSGDYVDKSYVTEIIRKLEKNGPFMIVKGGVLLAHSAPSSKIHKLGMSLLELQHPVKMGDKTITTIICLAPKREKQHLKALSDLLDILEDDDKYETLIHSERKSELVTLMAEA</sequence>
<dbReference type="PANTHER" id="PTHR30185">
    <property type="entry name" value="CRYPTIC BETA-GLUCOSIDE BGL OPERON ANTITERMINATOR"/>
    <property type="match status" value="1"/>
</dbReference>
<dbReference type="Gene3D" id="1.10.1790.10">
    <property type="entry name" value="PRD domain"/>
    <property type="match status" value="1"/>
</dbReference>
<dbReference type="Pfam" id="PF00359">
    <property type="entry name" value="PTS_EIIA_2"/>
    <property type="match status" value="1"/>
</dbReference>
<evidence type="ECO:0000259" key="5">
    <source>
        <dbReference type="PROSITE" id="PS51094"/>
    </source>
</evidence>
<dbReference type="InterPro" id="IPR016152">
    <property type="entry name" value="PTrfase/Anion_transptr"/>
</dbReference>
<evidence type="ECO:0000313" key="9">
    <source>
        <dbReference type="Proteomes" id="UP000051906"/>
    </source>
</evidence>
<dbReference type="PROSITE" id="PS51372">
    <property type="entry name" value="PRD_2"/>
    <property type="match status" value="1"/>
</dbReference>
<dbReference type="PROSITE" id="PS51099">
    <property type="entry name" value="PTS_EIIB_TYPE_2"/>
    <property type="match status" value="1"/>
</dbReference>
<dbReference type="Gene3D" id="3.40.930.10">
    <property type="entry name" value="Mannitol-specific EII, Chain A"/>
    <property type="match status" value="1"/>
</dbReference>
<dbReference type="GO" id="GO:0008982">
    <property type="term" value="F:protein-N(PI)-phosphohistidine-sugar phosphotransferase activity"/>
    <property type="evidence" value="ECO:0007669"/>
    <property type="project" value="InterPro"/>
</dbReference>
<accession>A0A0R2M295</accession>
<dbReference type="SUPFAM" id="SSF63520">
    <property type="entry name" value="PTS-regulatory domain, PRD"/>
    <property type="match status" value="1"/>
</dbReference>
<feature type="domain" description="PTS EIIB type-2" evidence="6">
    <location>
        <begin position="438"/>
        <end position="529"/>
    </location>
</feature>
<protein>
    <submittedName>
        <fullName evidence="8">Uncharacterized protein</fullName>
    </submittedName>
</protein>
<evidence type="ECO:0000259" key="6">
    <source>
        <dbReference type="PROSITE" id="PS51099"/>
    </source>
</evidence>
<dbReference type="GO" id="GO:0006355">
    <property type="term" value="P:regulation of DNA-templated transcription"/>
    <property type="evidence" value="ECO:0007669"/>
    <property type="project" value="InterPro"/>
</dbReference>
<dbReference type="InterPro" id="IPR036388">
    <property type="entry name" value="WH-like_DNA-bd_sf"/>
</dbReference>